<keyword evidence="2" id="KW-0378">Hydrolase</keyword>
<sequence>MQNKRKELIKAVFVADALSFGAHWVYSTDKLKEEYSGIIEEYRTPMAKFHEGKEAGDLSHYGEQAFALLQSISNNQSFDLKQFRDDWIEYLENNEMYMDHAMKDSLEKLKNSDTFTGADNHELGGIARSLPLFLEEDIIQKDFLDLVHLTHNSQVVDQTAKFVFAVIRDVLAGKDYKKAIKANKDLNKFTAESFEKIGSKDKIVANADDRGQGCSTEQGFPIVLDVLWNADDLLEALTLNIMAGGDTSARAMVIAAVMAAAEGLDALPDKLTAGFNKSENVNELLLKLN</sequence>
<proteinExistence type="predicted"/>
<reference evidence="2 3" key="1">
    <citation type="submission" date="2016-10" db="EMBL/GenBank/DDBJ databases">
        <authorList>
            <person name="Varghese N."/>
            <person name="Submissions S."/>
        </authorList>
    </citation>
    <scope>NUCLEOTIDE SEQUENCE [LARGE SCALE GENOMIC DNA]</scope>
    <source>
        <strain evidence="2 3">WG10</strain>
    </source>
</reference>
<dbReference type="InterPro" id="IPR005502">
    <property type="entry name" value="Ribosyl_crysJ1"/>
</dbReference>
<organism evidence="2 3">
    <name type="scientific">Halanaerobium congolense</name>
    <dbReference type="NCBI Taxonomy" id="54121"/>
    <lineage>
        <taxon>Bacteria</taxon>
        <taxon>Bacillati</taxon>
        <taxon>Bacillota</taxon>
        <taxon>Clostridia</taxon>
        <taxon>Halanaerobiales</taxon>
        <taxon>Halanaerobiaceae</taxon>
        <taxon>Halanaerobium</taxon>
    </lineage>
</organism>
<dbReference type="GO" id="GO:0046872">
    <property type="term" value="F:metal ion binding"/>
    <property type="evidence" value="ECO:0007669"/>
    <property type="project" value="UniProtKB-KW"/>
</dbReference>
<dbReference type="InterPro" id="IPR050792">
    <property type="entry name" value="ADP-ribosylglycohydrolase"/>
</dbReference>
<gene>
    <name evidence="2" type="ORF">SAMN04488597_12141</name>
</gene>
<dbReference type="GO" id="GO:0016787">
    <property type="term" value="F:hydrolase activity"/>
    <property type="evidence" value="ECO:0007669"/>
    <property type="project" value="UniProtKB-KW"/>
</dbReference>
<feature type="binding site" evidence="1">
    <location>
        <position position="59"/>
    </location>
    <ligand>
        <name>Mg(2+)</name>
        <dbReference type="ChEBI" id="CHEBI:18420"/>
        <label>1</label>
    </ligand>
</feature>
<name>A0A1G6R6L1_9FIRM</name>
<dbReference type="AlphaFoldDB" id="A0A1G6R6L1"/>
<dbReference type="Pfam" id="PF03747">
    <property type="entry name" value="ADP_ribosyl_GH"/>
    <property type="match status" value="1"/>
</dbReference>
<keyword evidence="1" id="KW-0479">Metal-binding</keyword>
<dbReference type="RefSeq" id="WP_133505922.1">
    <property type="nucleotide sequence ID" value="NZ_FMYT01000021.1"/>
</dbReference>
<dbReference type="Gene3D" id="1.10.4080.10">
    <property type="entry name" value="ADP-ribosylation/Crystallin J1"/>
    <property type="match status" value="1"/>
</dbReference>
<dbReference type="PANTHER" id="PTHR16222:SF34">
    <property type="entry name" value="ADP-RIBOSYLGLYCOHYDROLASE"/>
    <property type="match status" value="1"/>
</dbReference>
<protein>
    <submittedName>
        <fullName evidence="2">ADP-ribosylglycohydrolase</fullName>
    </submittedName>
</protein>
<evidence type="ECO:0000313" key="2">
    <source>
        <dbReference type="EMBL" id="SDC99687.1"/>
    </source>
</evidence>
<keyword evidence="1" id="KW-0460">Magnesium</keyword>
<comment type="cofactor">
    <cofactor evidence="1">
        <name>Mg(2+)</name>
        <dbReference type="ChEBI" id="CHEBI:18420"/>
    </cofactor>
    <text evidence="1">Binds 2 magnesium ions per subunit.</text>
</comment>
<dbReference type="SUPFAM" id="SSF101478">
    <property type="entry name" value="ADP-ribosylglycohydrolase"/>
    <property type="match status" value="1"/>
</dbReference>
<evidence type="ECO:0000313" key="3">
    <source>
        <dbReference type="Proteomes" id="UP000324896"/>
    </source>
</evidence>
<dbReference type="PANTHER" id="PTHR16222">
    <property type="entry name" value="ADP-RIBOSYLGLYCOHYDROLASE"/>
    <property type="match status" value="1"/>
</dbReference>
<feature type="binding site" evidence="1">
    <location>
        <position position="246"/>
    </location>
    <ligand>
        <name>Mg(2+)</name>
        <dbReference type="ChEBI" id="CHEBI:18420"/>
        <label>1</label>
    </ligand>
</feature>
<accession>A0A1G6R6L1</accession>
<dbReference type="Proteomes" id="UP000324896">
    <property type="component" value="Unassembled WGS sequence"/>
</dbReference>
<dbReference type="EMBL" id="FMYT01000021">
    <property type="protein sequence ID" value="SDC99687.1"/>
    <property type="molecule type" value="Genomic_DNA"/>
</dbReference>
<evidence type="ECO:0000256" key="1">
    <source>
        <dbReference type="PIRSR" id="PIRSR605502-1"/>
    </source>
</evidence>
<dbReference type="InterPro" id="IPR036705">
    <property type="entry name" value="Ribosyl_crysJ1_sf"/>
</dbReference>